<protein>
    <submittedName>
        <fullName evidence="6">Pentatricopeptide repeat-containing protein</fullName>
    </submittedName>
</protein>
<dbReference type="Pfam" id="PF13041">
    <property type="entry name" value="PPR_2"/>
    <property type="match status" value="3"/>
</dbReference>
<dbReference type="FunFam" id="1.25.40.10:FF:000343">
    <property type="entry name" value="Pentatricopeptide repeat-containing protein At3g58590"/>
    <property type="match status" value="1"/>
</dbReference>
<feature type="repeat" description="PPR" evidence="3">
    <location>
        <begin position="235"/>
        <end position="269"/>
    </location>
</feature>
<dbReference type="Gramene" id="PSR98481">
    <property type="protein sequence ID" value="PSR98481"/>
    <property type="gene ID" value="CEY00_Acc16905"/>
</dbReference>
<feature type="compositionally biased region" description="Low complexity" evidence="4">
    <location>
        <begin position="35"/>
        <end position="61"/>
    </location>
</feature>
<reference evidence="7" key="2">
    <citation type="journal article" date="2018" name="BMC Genomics">
        <title>A manually annotated Actinidia chinensis var. chinensis (kiwifruit) genome highlights the challenges associated with draft genomes and gene prediction in plants.</title>
        <authorList>
            <person name="Pilkington S.M."/>
            <person name="Crowhurst R."/>
            <person name="Hilario E."/>
            <person name="Nardozza S."/>
            <person name="Fraser L."/>
            <person name="Peng Y."/>
            <person name="Gunaseelan K."/>
            <person name="Simpson R."/>
            <person name="Tahir J."/>
            <person name="Deroles S.C."/>
            <person name="Templeton K."/>
            <person name="Luo Z."/>
            <person name="Davy M."/>
            <person name="Cheng C."/>
            <person name="McNeilage M."/>
            <person name="Scaglione D."/>
            <person name="Liu Y."/>
            <person name="Zhang Q."/>
            <person name="Datson P."/>
            <person name="De Silva N."/>
            <person name="Gardiner S.E."/>
            <person name="Bassett H."/>
            <person name="Chagne D."/>
            <person name="McCallum J."/>
            <person name="Dzierzon H."/>
            <person name="Deng C."/>
            <person name="Wang Y.Y."/>
            <person name="Barron L."/>
            <person name="Manako K."/>
            <person name="Bowen J."/>
            <person name="Foster T.M."/>
            <person name="Erridge Z.A."/>
            <person name="Tiffin H."/>
            <person name="Waite C.N."/>
            <person name="Davies K.M."/>
            <person name="Grierson E.P."/>
            <person name="Laing W.A."/>
            <person name="Kirk R."/>
            <person name="Chen X."/>
            <person name="Wood M."/>
            <person name="Montefiori M."/>
            <person name="Brummell D.A."/>
            <person name="Schwinn K.E."/>
            <person name="Catanach A."/>
            <person name="Fullerton C."/>
            <person name="Li D."/>
            <person name="Meiyalaghan S."/>
            <person name="Nieuwenhuizen N."/>
            <person name="Read N."/>
            <person name="Prakash R."/>
            <person name="Hunter D."/>
            <person name="Zhang H."/>
            <person name="McKenzie M."/>
            <person name="Knabel M."/>
            <person name="Harris A."/>
            <person name="Allan A.C."/>
            <person name="Gleave A."/>
            <person name="Chen A."/>
            <person name="Janssen B.J."/>
            <person name="Plunkett B."/>
            <person name="Ampomah-Dwamena C."/>
            <person name="Voogd C."/>
            <person name="Leif D."/>
            <person name="Lafferty D."/>
            <person name="Souleyre E.J.F."/>
            <person name="Varkonyi-Gasic E."/>
            <person name="Gambi F."/>
            <person name="Hanley J."/>
            <person name="Yao J.L."/>
            <person name="Cheung J."/>
            <person name="David K.M."/>
            <person name="Warren B."/>
            <person name="Marsh K."/>
            <person name="Snowden K.C."/>
            <person name="Lin-Wang K."/>
            <person name="Brian L."/>
            <person name="Martinez-Sanchez M."/>
            <person name="Wang M."/>
            <person name="Ileperuma N."/>
            <person name="Macnee N."/>
            <person name="Campin R."/>
            <person name="McAtee P."/>
            <person name="Drummond R.S.M."/>
            <person name="Espley R.V."/>
            <person name="Ireland H.S."/>
            <person name="Wu R."/>
            <person name="Atkinson R.G."/>
            <person name="Karunairetnam S."/>
            <person name="Bulley S."/>
            <person name="Chunkath S."/>
            <person name="Hanley Z."/>
            <person name="Storey R."/>
            <person name="Thrimawithana A.H."/>
            <person name="Thomson S."/>
            <person name="David C."/>
            <person name="Testolin R."/>
            <person name="Huang H."/>
            <person name="Hellens R.P."/>
            <person name="Schaffer R.J."/>
        </authorList>
    </citation>
    <scope>NUCLEOTIDE SEQUENCE [LARGE SCALE GENOMIC DNA]</scope>
    <source>
        <strain evidence="7">cv. Red5</strain>
    </source>
</reference>
<evidence type="ECO:0000256" key="4">
    <source>
        <dbReference type="SAM" id="MobiDB-lite"/>
    </source>
</evidence>
<dbReference type="PROSITE" id="PS51375">
    <property type="entry name" value="PPR"/>
    <property type="match status" value="7"/>
</dbReference>
<dbReference type="FunCoup" id="A0A2R6PXK7">
    <property type="interactions" value="1496"/>
</dbReference>
<accession>A0A2R6PXK7</accession>
<dbReference type="GO" id="GO:0003723">
    <property type="term" value="F:RNA binding"/>
    <property type="evidence" value="ECO:0007669"/>
    <property type="project" value="InterPro"/>
</dbReference>
<dbReference type="NCBIfam" id="TIGR00756">
    <property type="entry name" value="PPR"/>
    <property type="match status" value="3"/>
</dbReference>
<dbReference type="InterPro" id="IPR011990">
    <property type="entry name" value="TPR-like_helical_dom_sf"/>
</dbReference>
<dbReference type="Pfam" id="PF20431">
    <property type="entry name" value="E_motif"/>
    <property type="match status" value="1"/>
</dbReference>
<feature type="repeat" description="PPR" evidence="3">
    <location>
        <begin position="165"/>
        <end position="199"/>
    </location>
</feature>
<dbReference type="InParanoid" id="A0A2R6PXK7"/>
<dbReference type="FunFam" id="1.25.40.10:FF:000679">
    <property type="entry name" value="Pentatricopeptide repeat-containing protein At5g03800"/>
    <property type="match status" value="1"/>
</dbReference>
<comment type="similarity">
    <text evidence="1">Belongs to the PPR family. PCMP-H subfamily.</text>
</comment>
<dbReference type="STRING" id="1590841.A0A2R6PXK7"/>
<feature type="repeat" description="PPR" evidence="3">
    <location>
        <begin position="603"/>
        <end position="637"/>
    </location>
</feature>
<dbReference type="InterPro" id="IPR002885">
    <property type="entry name" value="PPR_rpt"/>
</dbReference>
<feature type="domain" description="DYW" evidence="5">
    <location>
        <begin position="820"/>
        <end position="912"/>
    </location>
</feature>
<keyword evidence="7" id="KW-1185">Reference proteome</keyword>
<feature type="repeat" description="PPR" evidence="3">
    <location>
        <begin position="399"/>
        <end position="433"/>
    </location>
</feature>
<feature type="repeat" description="PPR" evidence="3">
    <location>
        <begin position="368"/>
        <end position="398"/>
    </location>
</feature>
<sequence length="912" mass="102222">MAAILQPPTTTSAAAYPITFPQSILSPPMFLPYPSTSSLSLSKPKSPRTPSSAQTPNLSLSNPPPLLPPNPKPSLSNPPPFKPLLPPNTHRVISSNRNWAPTNDYLKLLRLSVRHGDIGLAKAIQASFLKIEEDTQLSNSLIVAYLRLGLITHARRVFLGLSSPDVVSYTTMISGFAKLDREYEAVEIFSEMRSSGIEPNEFSFVAILTACMRILDLELGFQVHSLAIKTGYLGHTFASNALMGLYIKCGCLDFALEVFDKMPQRDIASWNTVLTGVVKELMNDRALELFRDMQRVDGFTVDQFTLSTILVACAGCLSWIGGREIHAHVLRIGFWSNLSVNNALIGFYKKCGSVTDVETLFEMMPQKDVITWTEMIMAYMDFGLVDLAVQTFDRMPEKNCVSYNALLSGYCRNGKGLKALALFCKMVEQGIELTDFTLTSVISACGLLMDVKINEQVHGFVLKFGFGSNECIESALLDMYTKCGRMADAEEMFYQVPGNQNNPVMWTSMICGYARNGQPDEAISLFCQRQSEDMVVDEVALATVLGVCGTLGFHAIGKQIHSLATKIGLITDIGVGNAAISMYYKCGSMEDALKVFNTMSIHDIVSWNNLMAGYLLHRQGNEVLDLWSKMERAGQQMDSLTFLWIIAAYRYTNANLVDNCRRLLLAMKTTYDIEPTSEHYAAFIGVLGYWDILEEAEEIINTMPFEPDASVWRALLDASRIRSDTRFGTWAAKKMLALEPQDPSTYVLISNLYSASGRWLCSEKIRDEMRKKGFRKHPSQSWVIHHNKVHSFYSRDKSHRLSKDIYSGLEILILECLKAGYVPDTSFVLHDVDMYQKKDFLFYHSAKLAVTYGILTTSPGKPIRVMKNILLCGDCHTFFKHVSVLTRREIHLRDASGFHCFMNGECSCKDYW</sequence>
<feature type="region of interest" description="Disordered" evidence="4">
    <location>
        <begin position="35"/>
        <end position="87"/>
    </location>
</feature>
<feature type="repeat" description="PPR" evidence="3">
    <location>
        <begin position="502"/>
        <end position="536"/>
    </location>
</feature>
<dbReference type="OrthoDB" id="745501at2759"/>
<evidence type="ECO:0000256" key="3">
    <source>
        <dbReference type="PROSITE-ProRule" id="PRU00708"/>
    </source>
</evidence>
<evidence type="ECO:0000259" key="5">
    <source>
        <dbReference type="Pfam" id="PF14432"/>
    </source>
</evidence>
<dbReference type="FunFam" id="1.25.40.10:FF:000285">
    <property type="entry name" value="Pentatricopeptide repeat-containing protein, chloroplastic"/>
    <property type="match status" value="1"/>
</dbReference>
<dbReference type="Proteomes" id="UP000241394">
    <property type="component" value="Chromosome LG22"/>
</dbReference>
<dbReference type="InterPro" id="IPR032867">
    <property type="entry name" value="DYW_dom"/>
</dbReference>
<dbReference type="PANTHER" id="PTHR47926">
    <property type="entry name" value="PENTATRICOPEPTIDE REPEAT-CONTAINING PROTEIN"/>
    <property type="match status" value="1"/>
</dbReference>
<dbReference type="Pfam" id="PF01535">
    <property type="entry name" value="PPR"/>
    <property type="match status" value="6"/>
</dbReference>
<dbReference type="GO" id="GO:0009793">
    <property type="term" value="P:embryo development ending in seed dormancy"/>
    <property type="evidence" value="ECO:0007669"/>
    <property type="project" value="EnsemblPlants"/>
</dbReference>
<dbReference type="Pfam" id="PF14432">
    <property type="entry name" value="DYW_deaminase"/>
    <property type="match status" value="1"/>
</dbReference>
<reference evidence="6 7" key="1">
    <citation type="submission" date="2017-07" db="EMBL/GenBank/DDBJ databases">
        <title>An improved, manually edited Actinidia chinensis var. chinensis (kiwifruit) genome highlights the challenges associated with draft genomes and gene prediction in plants.</title>
        <authorList>
            <person name="Pilkington S."/>
            <person name="Crowhurst R."/>
            <person name="Hilario E."/>
            <person name="Nardozza S."/>
            <person name="Fraser L."/>
            <person name="Peng Y."/>
            <person name="Gunaseelan K."/>
            <person name="Simpson R."/>
            <person name="Tahir J."/>
            <person name="Deroles S."/>
            <person name="Templeton K."/>
            <person name="Luo Z."/>
            <person name="Davy M."/>
            <person name="Cheng C."/>
            <person name="Mcneilage M."/>
            <person name="Scaglione D."/>
            <person name="Liu Y."/>
            <person name="Zhang Q."/>
            <person name="Datson P."/>
            <person name="De Silva N."/>
            <person name="Gardiner S."/>
            <person name="Bassett H."/>
            <person name="Chagne D."/>
            <person name="Mccallum J."/>
            <person name="Dzierzon H."/>
            <person name="Deng C."/>
            <person name="Wang Y.-Y."/>
            <person name="Barron N."/>
            <person name="Manako K."/>
            <person name="Bowen J."/>
            <person name="Foster T."/>
            <person name="Erridge Z."/>
            <person name="Tiffin H."/>
            <person name="Waite C."/>
            <person name="Davies K."/>
            <person name="Grierson E."/>
            <person name="Laing W."/>
            <person name="Kirk R."/>
            <person name="Chen X."/>
            <person name="Wood M."/>
            <person name="Montefiori M."/>
            <person name="Brummell D."/>
            <person name="Schwinn K."/>
            <person name="Catanach A."/>
            <person name="Fullerton C."/>
            <person name="Li D."/>
            <person name="Meiyalaghan S."/>
            <person name="Nieuwenhuizen N."/>
            <person name="Read N."/>
            <person name="Prakash R."/>
            <person name="Hunter D."/>
            <person name="Zhang H."/>
            <person name="Mckenzie M."/>
            <person name="Knabel M."/>
            <person name="Harris A."/>
            <person name="Allan A."/>
            <person name="Chen A."/>
            <person name="Janssen B."/>
            <person name="Plunkett B."/>
            <person name="Dwamena C."/>
            <person name="Voogd C."/>
            <person name="Leif D."/>
            <person name="Lafferty D."/>
            <person name="Souleyre E."/>
            <person name="Varkonyi-Gasic E."/>
            <person name="Gambi F."/>
            <person name="Hanley J."/>
            <person name="Yao J.-L."/>
            <person name="Cheung J."/>
            <person name="David K."/>
            <person name="Warren B."/>
            <person name="Marsh K."/>
            <person name="Snowden K."/>
            <person name="Lin-Wang K."/>
            <person name="Brian L."/>
            <person name="Martinez-Sanchez M."/>
            <person name="Wang M."/>
            <person name="Ileperuma N."/>
            <person name="Macnee N."/>
            <person name="Campin R."/>
            <person name="Mcatee P."/>
            <person name="Drummond R."/>
            <person name="Espley R."/>
            <person name="Ireland H."/>
            <person name="Wu R."/>
            <person name="Atkinson R."/>
            <person name="Karunairetnam S."/>
            <person name="Bulley S."/>
            <person name="Chunkath S."/>
            <person name="Hanley Z."/>
            <person name="Storey R."/>
            <person name="Thrimawithana A."/>
            <person name="Thomson S."/>
            <person name="David C."/>
            <person name="Testolin R."/>
        </authorList>
    </citation>
    <scope>NUCLEOTIDE SEQUENCE [LARGE SCALE GENOMIC DNA]</scope>
    <source>
        <strain evidence="7">cv. Red5</strain>
        <tissue evidence="6">Young leaf</tissue>
    </source>
</reference>
<organism evidence="6 7">
    <name type="scientific">Actinidia chinensis var. chinensis</name>
    <name type="common">Chinese soft-hair kiwi</name>
    <dbReference type="NCBI Taxonomy" id="1590841"/>
    <lineage>
        <taxon>Eukaryota</taxon>
        <taxon>Viridiplantae</taxon>
        <taxon>Streptophyta</taxon>
        <taxon>Embryophyta</taxon>
        <taxon>Tracheophyta</taxon>
        <taxon>Spermatophyta</taxon>
        <taxon>Magnoliopsida</taxon>
        <taxon>eudicotyledons</taxon>
        <taxon>Gunneridae</taxon>
        <taxon>Pentapetalae</taxon>
        <taxon>asterids</taxon>
        <taxon>Ericales</taxon>
        <taxon>Actinidiaceae</taxon>
        <taxon>Actinidia</taxon>
    </lineage>
</organism>
<gene>
    <name evidence="6" type="ORF">CEY00_Acc16905</name>
</gene>
<evidence type="ECO:0000256" key="2">
    <source>
        <dbReference type="ARBA" id="ARBA00022737"/>
    </source>
</evidence>
<dbReference type="InterPro" id="IPR046848">
    <property type="entry name" value="E_motif"/>
</dbReference>
<dbReference type="InterPro" id="IPR046960">
    <property type="entry name" value="PPR_At4g14850-like_plant"/>
</dbReference>
<proteinExistence type="inferred from homology"/>
<evidence type="ECO:0000313" key="6">
    <source>
        <dbReference type="EMBL" id="PSR98481.1"/>
    </source>
</evidence>
<dbReference type="GO" id="GO:0009451">
    <property type="term" value="P:RNA modification"/>
    <property type="evidence" value="ECO:0007669"/>
    <property type="project" value="InterPro"/>
</dbReference>
<dbReference type="PANTHER" id="PTHR47926:SF512">
    <property type="entry name" value="REPEAT (PPR) SUPERFAMILY PROTEIN, PUTATIVE-RELATED"/>
    <property type="match status" value="1"/>
</dbReference>
<dbReference type="AlphaFoldDB" id="A0A2R6PXK7"/>
<name>A0A2R6PXK7_ACTCC</name>
<dbReference type="FunFam" id="1.25.40.10:FF:002102">
    <property type="entry name" value="Pentatricopeptide repeat-containing protein103"/>
    <property type="match status" value="1"/>
</dbReference>
<evidence type="ECO:0000256" key="1">
    <source>
        <dbReference type="ARBA" id="ARBA00006643"/>
    </source>
</evidence>
<keyword evidence="2" id="KW-0677">Repeat</keyword>
<dbReference type="FunFam" id="1.25.40.10:FF:000073">
    <property type="entry name" value="Pentatricopeptide repeat-containing protein chloroplastic"/>
    <property type="match status" value="1"/>
</dbReference>
<feature type="repeat" description="PPR" evidence="3">
    <location>
        <begin position="742"/>
        <end position="776"/>
    </location>
</feature>
<feature type="compositionally biased region" description="Pro residues" evidence="4">
    <location>
        <begin position="62"/>
        <end position="86"/>
    </location>
</feature>
<comment type="caution">
    <text evidence="6">The sequence shown here is derived from an EMBL/GenBank/DDBJ whole genome shotgun (WGS) entry which is preliminary data.</text>
</comment>
<dbReference type="EMBL" id="NKQK01000022">
    <property type="protein sequence ID" value="PSR98481.1"/>
    <property type="molecule type" value="Genomic_DNA"/>
</dbReference>
<evidence type="ECO:0000313" key="7">
    <source>
        <dbReference type="Proteomes" id="UP000241394"/>
    </source>
</evidence>
<dbReference type="OMA" id="SFFARDK"/>
<dbReference type="GO" id="GO:0008270">
    <property type="term" value="F:zinc ion binding"/>
    <property type="evidence" value="ECO:0007669"/>
    <property type="project" value="InterPro"/>
</dbReference>
<dbReference type="Gene3D" id="1.25.40.10">
    <property type="entry name" value="Tetratricopeptide repeat domain"/>
    <property type="match status" value="5"/>
</dbReference>